<comment type="caution">
    <text evidence="2">The sequence shown here is derived from an EMBL/GenBank/DDBJ whole genome shotgun (WGS) entry which is preliminary data.</text>
</comment>
<reference evidence="2 3" key="1">
    <citation type="submission" date="2012-03" db="EMBL/GenBank/DDBJ databases">
        <title>The Genome Sequence of Bartonella washoensis 085-0475.</title>
        <authorList>
            <consortium name="The Broad Institute Genome Sequencing Platform"/>
            <consortium name="The Broad Institute Genome Sequencing Center for Infectious Disease"/>
            <person name="Feldgarden M."/>
            <person name="Kirby J."/>
            <person name="Kosoy M."/>
            <person name="Birtles R."/>
            <person name="Probert W.S."/>
            <person name="Chiaraviglio L."/>
            <person name="Young S.K."/>
            <person name="Zeng Q."/>
            <person name="Gargeya S."/>
            <person name="Fitzgerald M."/>
            <person name="Haas B."/>
            <person name="Abouelleil A."/>
            <person name="Alvarado L."/>
            <person name="Arachchi H.M."/>
            <person name="Berlin A."/>
            <person name="Chapman S.B."/>
            <person name="Gearin G."/>
            <person name="Goldberg J."/>
            <person name="Griggs A."/>
            <person name="Gujja S."/>
            <person name="Hansen M."/>
            <person name="Heiman D."/>
            <person name="Howarth C."/>
            <person name="Larimer J."/>
            <person name="Lui A."/>
            <person name="MacDonald P.J.P."/>
            <person name="McCowen C."/>
            <person name="Montmayeur A."/>
            <person name="Murphy C."/>
            <person name="Neiman D."/>
            <person name="Pearson M."/>
            <person name="Priest M."/>
            <person name="Roberts A."/>
            <person name="Saif S."/>
            <person name="Shea T."/>
            <person name="Sisk P."/>
            <person name="Stolte C."/>
            <person name="Sykes S."/>
            <person name="Wortman J."/>
            <person name="Nusbaum C."/>
            <person name="Birren B."/>
        </authorList>
    </citation>
    <scope>NUCLEOTIDE SEQUENCE [LARGE SCALE GENOMIC DNA]</scope>
    <source>
        <strain evidence="2 3">085-0475</strain>
    </source>
</reference>
<dbReference type="Proteomes" id="UP000002646">
    <property type="component" value="Unassembled WGS sequence"/>
</dbReference>
<dbReference type="OrthoDB" id="7306769at2"/>
<evidence type="ECO:0008006" key="4">
    <source>
        <dbReference type="Google" id="ProtNLM"/>
    </source>
</evidence>
<proteinExistence type="predicted"/>
<dbReference type="InterPro" id="IPR012106">
    <property type="entry name" value="Phage_Mu_Gp1"/>
</dbReference>
<evidence type="ECO:0000313" key="3">
    <source>
        <dbReference type="Proteomes" id="UP000002646"/>
    </source>
</evidence>
<sequence length="337" mass="37843">MGQEFHEDQEDGYAETFYDGTFHAALIDLCQDITGKYAPEWVELLPKAPHVKARDGREWHYNPQTILKAFAANKGPLVIDYEHGQHHRARNGLEAPASGWIEELAERDGAIWGRVKWTDMATKKIIAREYRYLSPEFRHSKKGEILNLAGAGLVNRPALVMTALSREQPSPITLTEKMMDLTAIASALSLAEDAKADEVLATLKAREKERVELCTQLTKAREDLALLQEEQKNSAIESLLDKAIEEGKILPSAREEYRALCTLEGGMEHFKSLVEKLPALASTSPLDASSLAQEQEFVPEDVAVAARHYQEEQKQKGWNITISQAVDHICEQKERQS</sequence>
<name>J0ZDZ5_9HYPH</name>
<dbReference type="AlphaFoldDB" id="J0ZDZ5"/>
<organism evidence="2 3">
    <name type="scientific">Cardidatus Bartonella washoeensis 085-0475</name>
    <dbReference type="NCBI Taxonomy" id="1094564"/>
    <lineage>
        <taxon>Bacteria</taxon>
        <taxon>Pseudomonadati</taxon>
        <taxon>Pseudomonadota</taxon>
        <taxon>Alphaproteobacteria</taxon>
        <taxon>Hyphomicrobiales</taxon>
        <taxon>Bartonellaceae</taxon>
        <taxon>Bartonella</taxon>
    </lineage>
</organism>
<keyword evidence="1" id="KW-0175">Coiled coil</keyword>
<feature type="coiled-coil region" evidence="1">
    <location>
        <begin position="210"/>
        <end position="246"/>
    </location>
</feature>
<dbReference type="EMBL" id="AILX01000005">
    <property type="protein sequence ID" value="EJF86218.1"/>
    <property type="molecule type" value="Genomic_DNA"/>
</dbReference>
<evidence type="ECO:0000256" key="1">
    <source>
        <dbReference type="SAM" id="Coils"/>
    </source>
</evidence>
<dbReference type="PATRIC" id="fig|1094564.3.peg.161"/>
<evidence type="ECO:0000313" key="2">
    <source>
        <dbReference type="EMBL" id="EJF86218.1"/>
    </source>
</evidence>
<accession>J0ZDZ5</accession>
<dbReference type="STRING" id="1094564.MCW_00114"/>
<dbReference type="Pfam" id="PF10123">
    <property type="entry name" value="Mu-like_Pro"/>
    <property type="match status" value="1"/>
</dbReference>
<dbReference type="HOGENOM" id="CLU_062795_2_0_5"/>
<gene>
    <name evidence="2" type="ORF">MCW_00114</name>
</gene>
<dbReference type="RefSeq" id="WP_006924927.1">
    <property type="nucleotide sequence ID" value="NZ_JH725101.1"/>
</dbReference>
<protein>
    <recommendedName>
        <fullName evidence="4">Mu-like prophage I protein</fullName>
    </recommendedName>
</protein>